<gene>
    <name evidence="2" type="ORF">KUTeg_000693</name>
</gene>
<evidence type="ECO:0000256" key="1">
    <source>
        <dbReference type="SAM" id="MobiDB-lite"/>
    </source>
</evidence>
<accession>A0ABQ9FY93</accession>
<sequence length="193" mass="22345">MSKEIKLLADHETSSTHHPQSNGKAEAAVKYKLKTDPFEALLELRNTSKQDTKLSPDEMLLGRKTHSFFPSLCHDSKASMRYATNRNRKRRRTAIKRSYDKKAHALPELIAGQNVMFQKFPKDIWRSVKVVEKIKDRSYSIQGSDGVYYRRNRVHLGPTKINVQIYESTPSKRFVECETTREPSNGNSFTERQ</sequence>
<evidence type="ECO:0000313" key="2">
    <source>
        <dbReference type="EMBL" id="KAJ8322222.1"/>
    </source>
</evidence>
<comment type="caution">
    <text evidence="2">The sequence shown here is derived from an EMBL/GenBank/DDBJ whole genome shotgun (WGS) entry which is preliminary data.</text>
</comment>
<dbReference type="Proteomes" id="UP001217089">
    <property type="component" value="Unassembled WGS sequence"/>
</dbReference>
<proteinExistence type="predicted"/>
<feature type="region of interest" description="Disordered" evidence="1">
    <location>
        <begin position="1"/>
        <end position="26"/>
    </location>
</feature>
<dbReference type="PANTHER" id="PTHR37984">
    <property type="entry name" value="PROTEIN CBG26694"/>
    <property type="match status" value="1"/>
</dbReference>
<dbReference type="EMBL" id="JARBDR010000018">
    <property type="protein sequence ID" value="KAJ8322222.1"/>
    <property type="molecule type" value="Genomic_DNA"/>
</dbReference>
<name>A0ABQ9FY93_TEGGR</name>
<dbReference type="PANTHER" id="PTHR37984:SF8">
    <property type="entry name" value="CCHC-TYPE DOMAIN-CONTAINING PROTEIN"/>
    <property type="match status" value="1"/>
</dbReference>
<keyword evidence="3" id="KW-1185">Reference proteome</keyword>
<reference evidence="2 3" key="1">
    <citation type="submission" date="2022-12" db="EMBL/GenBank/DDBJ databases">
        <title>Chromosome-level genome of Tegillarca granosa.</title>
        <authorList>
            <person name="Kim J."/>
        </authorList>
    </citation>
    <scope>NUCLEOTIDE SEQUENCE [LARGE SCALE GENOMIC DNA]</scope>
    <source>
        <strain evidence="2">Teg-2019</strain>
        <tissue evidence="2">Adductor muscle</tissue>
    </source>
</reference>
<dbReference type="InterPro" id="IPR036397">
    <property type="entry name" value="RNaseH_sf"/>
</dbReference>
<dbReference type="InterPro" id="IPR050951">
    <property type="entry name" value="Retrovirus_Pol_polyprotein"/>
</dbReference>
<feature type="compositionally biased region" description="Basic and acidic residues" evidence="1">
    <location>
        <begin position="1"/>
        <end position="15"/>
    </location>
</feature>
<evidence type="ECO:0000313" key="3">
    <source>
        <dbReference type="Proteomes" id="UP001217089"/>
    </source>
</evidence>
<evidence type="ECO:0008006" key="4">
    <source>
        <dbReference type="Google" id="ProtNLM"/>
    </source>
</evidence>
<protein>
    <recommendedName>
        <fullName evidence="4">Integrase catalytic domain-containing protein</fullName>
    </recommendedName>
</protein>
<dbReference type="Gene3D" id="3.30.420.10">
    <property type="entry name" value="Ribonuclease H-like superfamily/Ribonuclease H"/>
    <property type="match status" value="1"/>
</dbReference>
<organism evidence="2 3">
    <name type="scientific">Tegillarca granosa</name>
    <name type="common">Malaysian cockle</name>
    <name type="synonym">Anadara granosa</name>
    <dbReference type="NCBI Taxonomy" id="220873"/>
    <lineage>
        <taxon>Eukaryota</taxon>
        <taxon>Metazoa</taxon>
        <taxon>Spiralia</taxon>
        <taxon>Lophotrochozoa</taxon>
        <taxon>Mollusca</taxon>
        <taxon>Bivalvia</taxon>
        <taxon>Autobranchia</taxon>
        <taxon>Pteriomorphia</taxon>
        <taxon>Arcoida</taxon>
        <taxon>Arcoidea</taxon>
        <taxon>Arcidae</taxon>
        <taxon>Tegillarca</taxon>
    </lineage>
</organism>